<dbReference type="Proteomes" id="UP000231019">
    <property type="component" value="Unassembled WGS sequence"/>
</dbReference>
<sequence>MRTLKFRAWDPETRQMQDEWILNSDYSYSIPGEQIELYQLTQIHGLELMQFSGFYDREGQEIYEGDILLSQELDTGLEEELFEMCFELGSFCLTDYPRVEAAAFYRNWYNSASRNPERQDELPQPSCMFRVVGHRFEPLERIEQRVMQTHEGQEERPSVLKNLRPLSEQDDYLEDMYLDELSDLEEDEE</sequence>
<gene>
    <name evidence="3" type="ORF">COW36_07025</name>
</gene>
<dbReference type="Pfam" id="PF09643">
    <property type="entry name" value="YopX"/>
    <property type="match status" value="1"/>
</dbReference>
<feature type="region of interest" description="Disordered" evidence="1">
    <location>
        <begin position="148"/>
        <end position="167"/>
    </location>
</feature>
<feature type="domain" description="YopX protein" evidence="2">
    <location>
        <begin position="5"/>
        <end position="94"/>
    </location>
</feature>
<protein>
    <recommendedName>
        <fullName evidence="2">YopX protein domain-containing protein</fullName>
    </recommendedName>
</protein>
<dbReference type="AlphaFoldDB" id="A0A2M7G6X7"/>
<comment type="caution">
    <text evidence="3">The sequence shown here is derived from an EMBL/GenBank/DDBJ whole genome shotgun (WGS) entry which is preliminary data.</text>
</comment>
<dbReference type="SUPFAM" id="SSF159006">
    <property type="entry name" value="YopX-like"/>
    <property type="match status" value="1"/>
</dbReference>
<evidence type="ECO:0000313" key="3">
    <source>
        <dbReference type="EMBL" id="PIW17815.1"/>
    </source>
</evidence>
<accession>A0A2M7G6X7</accession>
<evidence type="ECO:0000256" key="1">
    <source>
        <dbReference type="SAM" id="MobiDB-lite"/>
    </source>
</evidence>
<reference evidence="3 4" key="1">
    <citation type="submission" date="2017-09" db="EMBL/GenBank/DDBJ databases">
        <title>Depth-based differentiation of microbial function through sediment-hosted aquifers and enrichment of novel symbionts in the deep terrestrial subsurface.</title>
        <authorList>
            <person name="Probst A.J."/>
            <person name="Ladd B."/>
            <person name="Jarett J.K."/>
            <person name="Geller-Mcgrath D.E."/>
            <person name="Sieber C.M."/>
            <person name="Emerson J.B."/>
            <person name="Anantharaman K."/>
            <person name="Thomas B.C."/>
            <person name="Malmstrom R."/>
            <person name="Stieglmeier M."/>
            <person name="Klingl A."/>
            <person name="Woyke T."/>
            <person name="Ryan C.M."/>
            <person name="Banfield J.F."/>
        </authorList>
    </citation>
    <scope>NUCLEOTIDE SEQUENCE [LARGE SCALE GENOMIC DNA]</scope>
    <source>
        <strain evidence="3">CG17_big_fil_post_rev_8_21_14_2_50_48_46</strain>
    </source>
</reference>
<dbReference type="InterPro" id="IPR023385">
    <property type="entry name" value="YopX-like_C"/>
</dbReference>
<evidence type="ECO:0000313" key="4">
    <source>
        <dbReference type="Proteomes" id="UP000231019"/>
    </source>
</evidence>
<name>A0A2M7G6X7_9BACT</name>
<dbReference type="Gene3D" id="2.30.30.290">
    <property type="entry name" value="YopX-like domains"/>
    <property type="match status" value="1"/>
</dbReference>
<proteinExistence type="predicted"/>
<dbReference type="EMBL" id="PFFQ01000019">
    <property type="protein sequence ID" value="PIW17815.1"/>
    <property type="molecule type" value="Genomic_DNA"/>
</dbReference>
<evidence type="ECO:0000259" key="2">
    <source>
        <dbReference type="Pfam" id="PF09643"/>
    </source>
</evidence>
<organism evidence="3 4">
    <name type="scientific">bacterium (Candidatus Blackallbacteria) CG17_big_fil_post_rev_8_21_14_2_50_48_46</name>
    <dbReference type="NCBI Taxonomy" id="2014261"/>
    <lineage>
        <taxon>Bacteria</taxon>
        <taxon>Candidatus Blackallbacteria</taxon>
    </lineage>
</organism>
<dbReference type="InterPro" id="IPR019096">
    <property type="entry name" value="YopX_protein"/>
</dbReference>